<evidence type="ECO:0000313" key="2">
    <source>
        <dbReference type="EMBL" id="GGR46444.1"/>
    </source>
</evidence>
<dbReference type="PANTHER" id="PTHR35525:SF3">
    <property type="entry name" value="BLL6575 PROTEIN"/>
    <property type="match status" value="1"/>
</dbReference>
<proteinExistence type="predicted"/>
<dbReference type="Pfam" id="PF14568">
    <property type="entry name" value="SUKH_6"/>
    <property type="match status" value="1"/>
</dbReference>
<organism evidence="2 3">
    <name type="scientific">Streptomyces aurantiogriseus</name>
    <dbReference type="NCBI Taxonomy" id="66870"/>
    <lineage>
        <taxon>Bacteria</taxon>
        <taxon>Bacillati</taxon>
        <taxon>Actinomycetota</taxon>
        <taxon>Actinomycetes</taxon>
        <taxon>Kitasatosporales</taxon>
        <taxon>Streptomycetaceae</taxon>
        <taxon>Streptomyces</taxon>
    </lineage>
</organism>
<sequence>MRRGRASGGSVGAGPCRLTAWVRAHADDLPDTAGHVPDDTALTAVRALFAHTVRPGAPSPADATRLLPVPEALQRLDAAAARTPTLPVLRWAEDADPVVQRRPVPDHADLTATLAQAAIAFLAGPDRHPLRACHAPRCVRYFLKDHPRQEWCQPSCGNRARVARHHERHKQASWKALTDRAECGGLRVRPTDASAGEGSGTVDAEDPVVALGRLMGAAAQEGRARIDWSRVEQIWDIRFPSDYVRFMEAYGPGLVSEAVVVLDPVPRPERPRDGSGLLEETENARLTWEMEGEDADFDADPATILAWGVTSGADLYCWLTTDDDPDRWPVLIWGRHTSPAFQLHPFGMAEFLHRLLADPGFQEETISVELPEPASFAAARPHP</sequence>
<name>A0A918FKB9_9ACTN</name>
<evidence type="ECO:0000313" key="3">
    <source>
        <dbReference type="Proteomes" id="UP000658320"/>
    </source>
</evidence>
<comment type="caution">
    <text evidence="2">The sequence shown here is derived from an EMBL/GenBank/DDBJ whole genome shotgun (WGS) entry which is preliminary data.</text>
</comment>
<dbReference type="SUPFAM" id="SSF160904">
    <property type="entry name" value="Jann2411-like"/>
    <property type="match status" value="1"/>
</dbReference>
<dbReference type="InterPro" id="IPR021005">
    <property type="entry name" value="Znf_CGNR"/>
</dbReference>
<dbReference type="EMBL" id="BMSX01000022">
    <property type="protein sequence ID" value="GGR46444.1"/>
    <property type="molecule type" value="Genomic_DNA"/>
</dbReference>
<dbReference type="Gene3D" id="3.40.1580.10">
    <property type="entry name" value="SMI1/KNR4-like"/>
    <property type="match status" value="1"/>
</dbReference>
<dbReference type="Pfam" id="PF07336">
    <property type="entry name" value="ABATE"/>
    <property type="match status" value="1"/>
</dbReference>
<dbReference type="PANTHER" id="PTHR35525">
    <property type="entry name" value="BLL6575 PROTEIN"/>
    <property type="match status" value="1"/>
</dbReference>
<dbReference type="InterPro" id="IPR037883">
    <property type="entry name" value="Knr4/Smi1-like_sf"/>
</dbReference>
<keyword evidence="3" id="KW-1185">Reference proteome</keyword>
<feature type="domain" description="Zinc finger CGNR" evidence="1">
    <location>
        <begin position="130"/>
        <end position="169"/>
    </location>
</feature>
<reference evidence="2" key="1">
    <citation type="journal article" date="2014" name="Int. J. Syst. Evol. Microbiol.">
        <title>Complete genome sequence of Corynebacterium casei LMG S-19264T (=DSM 44701T), isolated from a smear-ripened cheese.</title>
        <authorList>
            <consortium name="US DOE Joint Genome Institute (JGI-PGF)"/>
            <person name="Walter F."/>
            <person name="Albersmeier A."/>
            <person name="Kalinowski J."/>
            <person name="Ruckert C."/>
        </authorList>
    </citation>
    <scope>NUCLEOTIDE SEQUENCE</scope>
    <source>
        <strain evidence="2">JCM 4346</strain>
    </source>
</reference>
<protein>
    <recommendedName>
        <fullName evidence="1">Zinc finger CGNR domain-containing protein</fullName>
    </recommendedName>
</protein>
<dbReference type="SUPFAM" id="SSF160631">
    <property type="entry name" value="SMI1/KNR4-like"/>
    <property type="match status" value="1"/>
</dbReference>
<reference evidence="2" key="2">
    <citation type="submission" date="2020-09" db="EMBL/GenBank/DDBJ databases">
        <authorList>
            <person name="Sun Q."/>
            <person name="Ohkuma M."/>
        </authorList>
    </citation>
    <scope>NUCLEOTIDE SEQUENCE</scope>
    <source>
        <strain evidence="2">JCM 4346</strain>
    </source>
</reference>
<dbReference type="Proteomes" id="UP000658320">
    <property type="component" value="Unassembled WGS sequence"/>
</dbReference>
<evidence type="ECO:0000259" key="1">
    <source>
        <dbReference type="Pfam" id="PF11706"/>
    </source>
</evidence>
<accession>A0A918FKB9</accession>
<dbReference type="InterPro" id="IPR023286">
    <property type="entry name" value="ABATE_dom_sf"/>
</dbReference>
<dbReference type="InterPro" id="IPR010852">
    <property type="entry name" value="ABATE"/>
</dbReference>
<dbReference type="Gene3D" id="1.10.3300.10">
    <property type="entry name" value="Jann2411-like domain"/>
    <property type="match status" value="1"/>
</dbReference>
<gene>
    <name evidence="2" type="ORF">GCM10010251_74450</name>
</gene>
<dbReference type="Pfam" id="PF11706">
    <property type="entry name" value="zf-CGNR"/>
    <property type="match status" value="1"/>
</dbReference>
<dbReference type="AlphaFoldDB" id="A0A918FKB9"/>